<dbReference type="AlphaFoldDB" id="A0A1Q8QEM7"/>
<organism evidence="1 2">
    <name type="scientific">Desulfosporosinus metallidurans</name>
    <dbReference type="NCBI Taxonomy" id="1888891"/>
    <lineage>
        <taxon>Bacteria</taxon>
        <taxon>Bacillati</taxon>
        <taxon>Bacillota</taxon>
        <taxon>Clostridia</taxon>
        <taxon>Eubacteriales</taxon>
        <taxon>Desulfitobacteriaceae</taxon>
        <taxon>Desulfosporosinus</taxon>
    </lineage>
</organism>
<evidence type="ECO:0000313" key="2">
    <source>
        <dbReference type="Proteomes" id="UP000186102"/>
    </source>
</evidence>
<reference evidence="1 2" key="1">
    <citation type="submission" date="2016-09" db="EMBL/GenBank/DDBJ databases">
        <title>Complete genome of Desulfosporosinus sp. OL.</title>
        <authorList>
            <person name="Mardanov A."/>
            <person name="Beletsky A."/>
            <person name="Panova A."/>
            <person name="Karnachuk O."/>
            <person name="Ravin N."/>
        </authorList>
    </citation>
    <scope>NUCLEOTIDE SEQUENCE [LARGE SCALE GENOMIC DNA]</scope>
    <source>
        <strain evidence="1 2">OL</strain>
    </source>
</reference>
<comment type="caution">
    <text evidence="1">The sequence shown here is derived from an EMBL/GenBank/DDBJ whole genome shotgun (WGS) entry which is preliminary data.</text>
</comment>
<dbReference type="EMBL" id="MLBF01000100">
    <property type="protein sequence ID" value="OLN25784.1"/>
    <property type="molecule type" value="Genomic_DNA"/>
</dbReference>
<accession>A0A1Q8QEM7</accession>
<keyword evidence="2" id="KW-1185">Reference proteome</keyword>
<proteinExistence type="predicted"/>
<name>A0A1Q8QEM7_9FIRM</name>
<gene>
    <name evidence="1" type="ORF">DSOL_5228</name>
</gene>
<dbReference type="Proteomes" id="UP000186102">
    <property type="component" value="Unassembled WGS sequence"/>
</dbReference>
<protein>
    <submittedName>
        <fullName evidence="1">Uncharacterized protein</fullName>
    </submittedName>
</protein>
<sequence>MCNAFVDSFANNDTKINCTNCIHLKGAECEEADRIMEDSQEEERG</sequence>
<dbReference type="STRING" id="1888891.DSOL_5228"/>
<evidence type="ECO:0000313" key="1">
    <source>
        <dbReference type="EMBL" id="OLN25784.1"/>
    </source>
</evidence>